<evidence type="ECO:0000313" key="2">
    <source>
        <dbReference type="Proteomes" id="UP000020595"/>
    </source>
</evidence>
<name>A0A009HNE9_ACIB9</name>
<comment type="caution">
    <text evidence="1">The sequence shown here is derived from an EMBL/GenBank/DDBJ whole genome shotgun (WGS) entry which is preliminary data.</text>
</comment>
<reference evidence="1 2" key="1">
    <citation type="submission" date="2014-02" db="EMBL/GenBank/DDBJ databases">
        <title>Comparative genomics and transcriptomics to identify genetic mechanisms underlying the emergence of carbapenem resistant Acinetobacter baumannii (CRAb).</title>
        <authorList>
            <person name="Harris A.D."/>
            <person name="Johnson K.J."/>
            <person name="George J."/>
            <person name="Shefchek K."/>
            <person name="Daugherty S.C."/>
            <person name="Parankush S."/>
            <person name="Sadzewicz L."/>
            <person name="Tallon L."/>
            <person name="Sengamalay N."/>
            <person name="Hazen T.H."/>
            <person name="Rasko D.A."/>
        </authorList>
    </citation>
    <scope>NUCLEOTIDE SEQUENCE [LARGE SCALE GENOMIC DNA]</scope>
    <source>
        <strain evidence="1 2">1295743</strain>
    </source>
</reference>
<accession>A0A009HNE9</accession>
<evidence type="ECO:0000313" key="1">
    <source>
        <dbReference type="EMBL" id="EXB05682.1"/>
    </source>
</evidence>
<dbReference type="AlphaFoldDB" id="A0A009HNE9"/>
<dbReference type="Proteomes" id="UP000020595">
    <property type="component" value="Unassembled WGS sequence"/>
</dbReference>
<organism evidence="1 2">
    <name type="scientific">Acinetobacter baumannii (strain 1295743)</name>
    <dbReference type="NCBI Taxonomy" id="1310613"/>
    <lineage>
        <taxon>Bacteria</taxon>
        <taxon>Pseudomonadati</taxon>
        <taxon>Pseudomonadota</taxon>
        <taxon>Gammaproteobacteria</taxon>
        <taxon>Moraxellales</taxon>
        <taxon>Moraxellaceae</taxon>
        <taxon>Acinetobacter</taxon>
        <taxon>Acinetobacter calcoaceticus/baumannii complex</taxon>
    </lineage>
</organism>
<dbReference type="PATRIC" id="fig|1310613.3.peg.1925"/>
<gene>
    <name evidence="1" type="ORF">J512_2004</name>
</gene>
<protein>
    <submittedName>
        <fullName evidence="1">Uncharacterized protein</fullName>
    </submittedName>
</protein>
<dbReference type="EMBL" id="JEWH01000022">
    <property type="protein sequence ID" value="EXB05682.1"/>
    <property type="molecule type" value="Genomic_DNA"/>
</dbReference>
<proteinExistence type="predicted"/>
<dbReference type="RefSeq" id="WP_000769019.1">
    <property type="nucleotide sequence ID" value="NZ_JEWH01000022.1"/>
</dbReference>
<sequence>MKLKLTGAGFENYTGQMGVVFFENGLSKYDVMPNDAIRIASTIGAVWENGDPANLGAIHTQNLMTPAPDIRQQSGLELLHSITGHAHLNADQVQQHSDQVASLTTGVEKQESTAKKAEPKYTQEALEKIADESGIAGLREIAAEFNVKGNSIATLIKAIMNAQE</sequence>